<dbReference type="InterPro" id="IPR005835">
    <property type="entry name" value="NTP_transferase_dom"/>
</dbReference>
<dbReference type="InterPro" id="IPR029044">
    <property type="entry name" value="Nucleotide-diphossugar_trans"/>
</dbReference>
<dbReference type="Pfam" id="PF25084">
    <property type="entry name" value="LbH_EIF2B"/>
    <property type="match status" value="1"/>
</dbReference>
<proteinExistence type="predicted"/>
<evidence type="ECO:0000256" key="3">
    <source>
        <dbReference type="ARBA" id="ARBA00022540"/>
    </source>
</evidence>
<evidence type="ECO:0000256" key="1">
    <source>
        <dbReference type="ARBA" id="ARBA00004514"/>
    </source>
</evidence>
<dbReference type="SUPFAM" id="SSF51161">
    <property type="entry name" value="Trimeric LpxA-like enzymes"/>
    <property type="match status" value="1"/>
</dbReference>
<reference evidence="7 8" key="1">
    <citation type="journal article" date="2016" name="Nat. Commun.">
        <title>Thousands of microbial genomes shed light on interconnected biogeochemical processes in an aquifer system.</title>
        <authorList>
            <person name="Anantharaman K."/>
            <person name="Brown C.T."/>
            <person name="Hug L.A."/>
            <person name="Sharon I."/>
            <person name="Castelle C.J."/>
            <person name="Probst A.J."/>
            <person name="Thomas B.C."/>
            <person name="Singh A."/>
            <person name="Wilkins M.J."/>
            <person name="Karaoz U."/>
            <person name="Brodie E.L."/>
            <person name="Williams K.H."/>
            <person name="Hubbard S.S."/>
            <person name="Banfield J.F."/>
        </authorList>
    </citation>
    <scope>NUCLEOTIDE SEQUENCE [LARGE SCALE GENOMIC DNA]</scope>
</reference>
<feature type="domain" description="Nucleotidyl transferase" evidence="5">
    <location>
        <begin position="2"/>
        <end position="233"/>
    </location>
</feature>
<dbReference type="InterPro" id="IPR050486">
    <property type="entry name" value="Mannose-1P_guanyltransferase"/>
</dbReference>
<evidence type="ECO:0000313" key="7">
    <source>
        <dbReference type="EMBL" id="OGC05539.1"/>
    </source>
</evidence>
<keyword evidence="4" id="KW-0648">Protein biosynthesis</keyword>
<dbReference type="InterPro" id="IPR011004">
    <property type="entry name" value="Trimer_LpxA-like_sf"/>
</dbReference>
<keyword evidence="2" id="KW-0963">Cytoplasm</keyword>
<organism evidence="7 8">
    <name type="scientific">candidate division WOR-1 bacterium RIFCSPLOWO2_02_FULL_46_20</name>
    <dbReference type="NCBI Taxonomy" id="1802567"/>
    <lineage>
        <taxon>Bacteria</taxon>
        <taxon>Bacillati</taxon>
        <taxon>Saganbacteria</taxon>
    </lineage>
</organism>
<evidence type="ECO:0000313" key="8">
    <source>
        <dbReference type="Proteomes" id="UP000176938"/>
    </source>
</evidence>
<evidence type="ECO:0000256" key="2">
    <source>
        <dbReference type="ARBA" id="ARBA00022490"/>
    </source>
</evidence>
<evidence type="ECO:0000259" key="6">
    <source>
        <dbReference type="Pfam" id="PF25084"/>
    </source>
</evidence>
<comment type="caution">
    <text evidence="7">The sequence shown here is derived from an EMBL/GenBank/DDBJ whole genome shotgun (WGS) entry which is preliminary data.</text>
</comment>
<dbReference type="CDD" id="cd04181">
    <property type="entry name" value="NTP_transferase"/>
    <property type="match status" value="1"/>
</dbReference>
<evidence type="ECO:0000256" key="4">
    <source>
        <dbReference type="ARBA" id="ARBA00022917"/>
    </source>
</evidence>
<accession>A0A1F4RBJ2</accession>
<keyword evidence="3" id="KW-0396">Initiation factor</keyword>
<dbReference type="InterPro" id="IPR056764">
    <property type="entry name" value="LbH_EIF2B3/5"/>
</dbReference>
<dbReference type="AlphaFoldDB" id="A0A1F4RBJ2"/>
<sequence>MKAIIIAGGLGTRLRPLTYNTPKPIVPVANRALVIHQIEHLVCHGIDEIILNLHYLPDEIKKLLNDGKQWGIKINYSIEREPLGTAGAVKNAEQFFDNGPMVIFNGDILTGLNISKLVNYHREKKADISFALTEVEDPTPFGLIFTDEAGRVTRFLEKPSWDMVTVKTINAGTYIVDPKIFKEVPKGRPYSFERQLFPALLENGVPMFGYLSDAYWIDIGNPRKYKEAHQAILRGEVAVKIHGTRINGKVWLGKDTHPDATITFIGSSIIGERVTIGQRTEIKDYVVVGDEVTIGERCSLDRAIIWRGTNIGNHVELSDCILGYNCVIEDEVIIEHGVVLADRSVVKKGTRLIP</sequence>
<protein>
    <submittedName>
        <fullName evidence="7">Uncharacterized protein</fullName>
    </submittedName>
</protein>
<dbReference type="PANTHER" id="PTHR22572">
    <property type="entry name" value="SUGAR-1-PHOSPHATE GUANYL TRANSFERASE"/>
    <property type="match status" value="1"/>
</dbReference>
<gene>
    <name evidence="7" type="ORF">A3H38_06125</name>
</gene>
<dbReference type="Gene3D" id="2.160.10.10">
    <property type="entry name" value="Hexapeptide repeat proteins"/>
    <property type="match status" value="1"/>
</dbReference>
<dbReference type="Proteomes" id="UP000176938">
    <property type="component" value="Unassembled WGS sequence"/>
</dbReference>
<dbReference type="Pfam" id="PF00483">
    <property type="entry name" value="NTP_transferase"/>
    <property type="match status" value="1"/>
</dbReference>
<feature type="domain" description="EIF2B subunit epsilon/gamma LbH" evidence="6">
    <location>
        <begin position="265"/>
        <end position="351"/>
    </location>
</feature>
<evidence type="ECO:0000259" key="5">
    <source>
        <dbReference type="Pfam" id="PF00483"/>
    </source>
</evidence>
<dbReference type="EMBL" id="METP01000040">
    <property type="protein sequence ID" value="OGC05539.1"/>
    <property type="molecule type" value="Genomic_DNA"/>
</dbReference>
<dbReference type="Gene3D" id="3.90.550.10">
    <property type="entry name" value="Spore Coat Polysaccharide Biosynthesis Protein SpsA, Chain A"/>
    <property type="match status" value="1"/>
</dbReference>
<dbReference type="SUPFAM" id="SSF53448">
    <property type="entry name" value="Nucleotide-diphospho-sugar transferases"/>
    <property type="match status" value="1"/>
</dbReference>
<comment type="subcellular location">
    <subcellularLocation>
        <location evidence="1">Cytoplasm</location>
        <location evidence="1">Cytosol</location>
    </subcellularLocation>
</comment>
<name>A0A1F4RBJ2_UNCSA</name>